<dbReference type="Pfam" id="PF13020">
    <property type="entry name" value="NOV_C"/>
    <property type="match status" value="1"/>
</dbReference>
<name>A0A2S9K8K0_9BURK</name>
<protein>
    <recommendedName>
        <fullName evidence="1">Protein NO VEIN C-terminal domain-containing protein</fullName>
    </recommendedName>
</protein>
<feature type="domain" description="Protein NO VEIN C-terminal" evidence="1">
    <location>
        <begin position="142"/>
        <end position="238"/>
    </location>
</feature>
<accession>A0A2S9K8K0</accession>
<gene>
    <name evidence="2" type="ORF">C6P64_02990</name>
</gene>
<dbReference type="Proteomes" id="UP000238589">
    <property type="component" value="Unassembled WGS sequence"/>
</dbReference>
<dbReference type="AlphaFoldDB" id="A0A2S9K8K0"/>
<evidence type="ECO:0000259" key="1">
    <source>
        <dbReference type="Pfam" id="PF13020"/>
    </source>
</evidence>
<sequence>MLALELAGQSYNKTEHRRRLQLLLNQRSNGSIEFKHGNISAVMINLGYPYIRGYQPRGNYQALLEIVVEEQLRLKPMLDQAALAAVQQPAITPVQTDFSKILTDAPIRQHRVAETAGTPYFKPVKRDYLEREAHNQSLGLAGEQFALGYEHWRLVQAGQQRLADRVEHVSKTKGDGLGYDILSFDANGRERFIEVKTTSFGRETPFFVTNGELNRSNAAKEQFHLYRLFEFRKAPRLFDMQGAIGQHCRLDPVTYRASFG</sequence>
<dbReference type="InterPro" id="IPR024975">
    <property type="entry name" value="NOV_C"/>
</dbReference>
<dbReference type="EMBL" id="PVLQ01000011">
    <property type="protein sequence ID" value="PRD66705.1"/>
    <property type="molecule type" value="Genomic_DNA"/>
</dbReference>
<evidence type="ECO:0000313" key="2">
    <source>
        <dbReference type="EMBL" id="PRD66705.1"/>
    </source>
</evidence>
<dbReference type="OrthoDB" id="9802640at2"/>
<evidence type="ECO:0000313" key="3">
    <source>
        <dbReference type="Proteomes" id="UP000238589"/>
    </source>
</evidence>
<reference evidence="2 3" key="1">
    <citation type="submission" date="2018-03" db="EMBL/GenBank/DDBJ databases">
        <title>Comparative genomics illustrates the genes involved in a hyperalkaliphilic mechanisms of Serpentinomonas isolated from highly-alkaline calcium-rich serpentinized springs.</title>
        <authorList>
            <person name="Suzuki S."/>
            <person name="Ishii S."/>
            <person name="Walworth N."/>
            <person name="Bird L."/>
            <person name="Kuenen J.G."/>
            <person name="Nealson K.H."/>
        </authorList>
    </citation>
    <scope>NUCLEOTIDE SEQUENCE [LARGE SCALE GENOMIC DNA]</scope>
    <source>
        <strain evidence="2 3">P1</strain>
    </source>
</reference>
<organism evidence="2 3">
    <name type="scientific">Malikia granosa</name>
    <dbReference type="NCBI Taxonomy" id="263067"/>
    <lineage>
        <taxon>Bacteria</taxon>
        <taxon>Pseudomonadati</taxon>
        <taxon>Pseudomonadota</taxon>
        <taxon>Betaproteobacteria</taxon>
        <taxon>Burkholderiales</taxon>
        <taxon>Comamonadaceae</taxon>
        <taxon>Malikia</taxon>
    </lineage>
</organism>
<proteinExistence type="predicted"/>
<keyword evidence="3" id="KW-1185">Reference proteome</keyword>
<comment type="caution">
    <text evidence="2">The sequence shown here is derived from an EMBL/GenBank/DDBJ whole genome shotgun (WGS) entry which is preliminary data.</text>
</comment>